<accession>A0ABQ4WYW7</accession>
<keyword evidence="1" id="KW-0812">Transmembrane</keyword>
<sequence>MAVRNPPTGLSFVKPQFFLVGMSRLAVGGLRLNILCPHSQLSYVPPQVYSLLDHPGLIVVCSIHFMCWFAAQFSIGLDDFYECSCKAINKVLIAFNFAFLCAFSLTLVGEIIVSLPSTVSVTMGALPFYTYIPSVYRCTVEHGEGSNLFIKKTGFEGLMKTSPYVFTLVIVEKNEIISEAPLQVQPLLREFTYVIPGDIHHGLPAIRDIQHCIDFIPGSAIPNRPAYRMNPKEFAELQRQVTELPEKGLIPESMSPCAVPALLVPKHEGTFRMCIDSRAVNKITIKYRFPILRLDDLFDQLHGSTIFSKIDLKSGNH</sequence>
<proteinExistence type="predicted"/>
<organism evidence="2 3">
    <name type="scientific">Tanacetum coccineum</name>
    <dbReference type="NCBI Taxonomy" id="301880"/>
    <lineage>
        <taxon>Eukaryota</taxon>
        <taxon>Viridiplantae</taxon>
        <taxon>Streptophyta</taxon>
        <taxon>Embryophyta</taxon>
        <taxon>Tracheophyta</taxon>
        <taxon>Spermatophyta</taxon>
        <taxon>Magnoliopsida</taxon>
        <taxon>eudicotyledons</taxon>
        <taxon>Gunneridae</taxon>
        <taxon>Pentapetalae</taxon>
        <taxon>asterids</taxon>
        <taxon>campanulids</taxon>
        <taxon>Asterales</taxon>
        <taxon>Asteraceae</taxon>
        <taxon>Asteroideae</taxon>
        <taxon>Anthemideae</taxon>
        <taxon>Anthemidinae</taxon>
        <taxon>Tanacetum</taxon>
    </lineage>
</organism>
<reference evidence="2" key="2">
    <citation type="submission" date="2022-01" db="EMBL/GenBank/DDBJ databases">
        <authorList>
            <person name="Yamashiro T."/>
            <person name="Shiraishi A."/>
            <person name="Satake H."/>
            <person name="Nakayama K."/>
        </authorList>
    </citation>
    <scope>NUCLEOTIDE SEQUENCE</scope>
</reference>
<keyword evidence="1" id="KW-0472">Membrane</keyword>
<reference evidence="2" key="1">
    <citation type="journal article" date="2022" name="Int. J. Mol. Sci.">
        <title>Draft Genome of Tanacetum Coccineum: Genomic Comparison of Closely Related Tanacetum-Family Plants.</title>
        <authorList>
            <person name="Yamashiro T."/>
            <person name="Shiraishi A."/>
            <person name="Nakayama K."/>
            <person name="Satake H."/>
        </authorList>
    </citation>
    <scope>NUCLEOTIDE SEQUENCE</scope>
</reference>
<evidence type="ECO:0000313" key="3">
    <source>
        <dbReference type="Proteomes" id="UP001151760"/>
    </source>
</evidence>
<dbReference type="PANTHER" id="PTHR35046:SF23">
    <property type="entry name" value="NUCLEOTIDYLTRANSFERASE, RIBONUCLEASE H"/>
    <property type="match status" value="1"/>
</dbReference>
<dbReference type="Gene3D" id="3.30.70.270">
    <property type="match status" value="1"/>
</dbReference>
<dbReference type="Gene3D" id="3.10.10.10">
    <property type="entry name" value="HIV Type 1 Reverse Transcriptase, subunit A, domain 1"/>
    <property type="match status" value="1"/>
</dbReference>
<keyword evidence="3" id="KW-1185">Reference proteome</keyword>
<protein>
    <submittedName>
        <fullName evidence="2">Uncharacterized protein</fullName>
    </submittedName>
</protein>
<dbReference type="EMBL" id="BQNB010009050">
    <property type="protein sequence ID" value="GJS58023.1"/>
    <property type="molecule type" value="Genomic_DNA"/>
</dbReference>
<evidence type="ECO:0000313" key="2">
    <source>
        <dbReference type="EMBL" id="GJS58023.1"/>
    </source>
</evidence>
<dbReference type="SUPFAM" id="SSF56672">
    <property type="entry name" value="DNA/RNA polymerases"/>
    <property type="match status" value="1"/>
</dbReference>
<dbReference type="PANTHER" id="PTHR35046">
    <property type="entry name" value="ZINC KNUCKLE (CCHC-TYPE) FAMILY PROTEIN"/>
    <property type="match status" value="1"/>
</dbReference>
<name>A0ABQ4WYW7_9ASTR</name>
<feature type="transmembrane region" description="Helical" evidence="1">
    <location>
        <begin position="56"/>
        <end position="75"/>
    </location>
</feature>
<dbReference type="Proteomes" id="UP001151760">
    <property type="component" value="Unassembled WGS sequence"/>
</dbReference>
<keyword evidence="1" id="KW-1133">Transmembrane helix</keyword>
<evidence type="ECO:0000256" key="1">
    <source>
        <dbReference type="SAM" id="Phobius"/>
    </source>
</evidence>
<gene>
    <name evidence="2" type="ORF">Tco_0652807</name>
</gene>
<comment type="caution">
    <text evidence="2">The sequence shown here is derived from an EMBL/GenBank/DDBJ whole genome shotgun (WGS) entry which is preliminary data.</text>
</comment>
<feature type="transmembrane region" description="Helical" evidence="1">
    <location>
        <begin position="87"/>
        <end position="105"/>
    </location>
</feature>
<dbReference type="InterPro" id="IPR043128">
    <property type="entry name" value="Rev_trsase/Diguanyl_cyclase"/>
</dbReference>
<dbReference type="InterPro" id="IPR043502">
    <property type="entry name" value="DNA/RNA_pol_sf"/>
</dbReference>